<accession>A0ABU6XSC7</accession>
<evidence type="ECO:0000313" key="1">
    <source>
        <dbReference type="EMBL" id="MED6200246.1"/>
    </source>
</evidence>
<keyword evidence="2" id="KW-1185">Reference proteome</keyword>
<comment type="caution">
    <text evidence="1">The sequence shown here is derived from an EMBL/GenBank/DDBJ whole genome shotgun (WGS) entry which is preliminary data.</text>
</comment>
<dbReference type="Proteomes" id="UP001341840">
    <property type="component" value="Unassembled WGS sequence"/>
</dbReference>
<proteinExistence type="predicted"/>
<sequence length="138" mass="15036">MDIPEHGQLNNESSCISNVKQTAIELSSKDLHLNGSLSSTRVLRKTNLNPSDDTIQQLVRNSPALFKHSEQCIGELSNAVNHVQGSATSLDYDNFDGFSALDGFHDVAIDEEYILDPNEGLLSGAEINAQSMEEGLTF</sequence>
<organism evidence="1 2">
    <name type="scientific">Stylosanthes scabra</name>
    <dbReference type="NCBI Taxonomy" id="79078"/>
    <lineage>
        <taxon>Eukaryota</taxon>
        <taxon>Viridiplantae</taxon>
        <taxon>Streptophyta</taxon>
        <taxon>Embryophyta</taxon>
        <taxon>Tracheophyta</taxon>
        <taxon>Spermatophyta</taxon>
        <taxon>Magnoliopsida</taxon>
        <taxon>eudicotyledons</taxon>
        <taxon>Gunneridae</taxon>
        <taxon>Pentapetalae</taxon>
        <taxon>rosids</taxon>
        <taxon>fabids</taxon>
        <taxon>Fabales</taxon>
        <taxon>Fabaceae</taxon>
        <taxon>Papilionoideae</taxon>
        <taxon>50 kb inversion clade</taxon>
        <taxon>dalbergioids sensu lato</taxon>
        <taxon>Dalbergieae</taxon>
        <taxon>Pterocarpus clade</taxon>
        <taxon>Stylosanthes</taxon>
    </lineage>
</organism>
<gene>
    <name evidence="1" type="ORF">PIB30_083243</name>
</gene>
<name>A0ABU6XSC7_9FABA</name>
<evidence type="ECO:0000313" key="2">
    <source>
        <dbReference type="Proteomes" id="UP001341840"/>
    </source>
</evidence>
<dbReference type="EMBL" id="JASCZI010212758">
    <property type="protein sequence ID" value="MED6200246.1"/>
    <property type="molecule type" value="Genomic_DNA"/>
</dbReference>
<protein>
    <submittedName>
        <fullName evidence="1">Uncharacterized protein</fullName>
    </submittedName>
</protein>
<reference evidence="1 2" key="1">
    <citation type="journal article" date="2023" name="Plants (Basel)">
        <title>Bridging the Gap: Combining Genomics and Transcriptomics Approaches to Understand Stylosanthes scabra, an Orphan Legume from the Brazilian Caatinga.</title>
        <authorList>
            <person name="Ferreira-Neto J.R.C."/>
            <person name="da Silva M.D."/>
            <person name="Binneck E."/>
            <person name="de Melo N.F."/>
            <person name="da Silva R.H."/>
            <person name="de Melo A.L.T.M."/>
            <person name="Pandolfi V."/>
            <person name="Bustamante F.O."/>
            <person name="Brasileiro-Vidal A.C."/>
            <person name="Benko-Iseppon A.M."/>
        </authorList>
    </citation>
    <scope>NUCLEOTIDE SEQUENCE [LARGE SCALE GENOMIC DNA]</scope>
    <source>
        <tissue evidence="1">Leaves</tissue>
    </source>
</reference>